<name>A0ABQ7ESN1_BRACR</name>
<feature type="chain" id="PRO_5046969244" description="DOMON domain-containing protein" evidence="1">
    <location>
        <begin position="37"/>
        <end position="201"/>
    </location>
</feature>
<evidence type="ECO:0008006" key="4">
    <source>
        <dbReference type="Google" id="ProtNLM"/>
    </source>
</evidence>
<accession>A0ABQ7ESN1</accession>
<dbReference type="PANTHER" id="PTHR31052:SF2">
    <property type="entry name" value="COBRA-LIKE PROTEIN 10"/>
    <property type="match status" value="1"/>
</dbReference>
<evidence type="ECO:0000313" key="3">
    <source>
        <dbReference type="Proteomes" id="UP000266723"/>
    </source>
</evidence>
<proteinExistence type="predicted"/>
<dbReference type="Proteomes" id="UP000266723">
    <property type="component" value="Unassembled WGS sequence"/>
</dbReference>
<dbReference type="EMBL" id="QGKV02000297">
    <property type="protein sequence ID" value="KAF3605960.1"/>
    <property type="molecule type" value="Genomic_DNA"/>
</dbReference>
<reference evidence="2 3" key="1">
    <citation type="journal article" date="2020" name="BMC Genomics">
        <title>Intraspecific diversification of the crop wild relative Brassica cretica Lam. using demographic model selection.</title>
        <authorList>
            <person name="Kioukis A."/>
            <person name="Michalopoulou V.A."/>
            <person name="Briers L."/>
            <person name="Pirintsos S."/>
            <person name="Studholme D.J."/>
            <person name="Pavlidis P."/>
            <person name="Sarris P.F."/>
        </authorList>
    </citation>
    <scope>NUCLEOTIDE SEQUENCE [LARGE SCALE GENOMIC DNA]</scope>
    <source>
        <strain evidence="3">cv. PFS-1207/04</strain>
    </source>
</reference>
<feature type="signal peptide" evidence="1">
    <location>
        <begin position="1"/>
        <end position="36"/>
    </location>
</feature>
<keyword evidence="3" id="KW-1185">Reference proteome</keyword>
<protein>
    <recommendedName>
        <fullName evidence="4">DOMON domain-containing protein</fullName>
    </recommendedName>
</protein>
<evidence type="ECO:0000256" key="1">
    <source>
        <dbReference type="SAM" id="SignalP"/>
    </source>
</evidence>
<sequence length="201" mass="21778">MMKAVTVKAGMKLPWGTRYSLSLLILLSSIIFLCNGQDYGTPTEDGAGGGEPPPEMAHCNGIFMSYSFGSREREYPHVKNVTAQSWEFKATAMIVNAGKEELMGWQMFIGFRHKELIVSATGAAPMDGDYHLDASNGTTFIGSPNTDLKTSIETAGDFTQISTNIEITGTLFGVAKSVMPMPKTPKLINDGWECPAAKRKG</sequence>
<organism evidence="2 3">
    <name type="scientific">Brassica cretica</name>
    <name type="common">Mustard</name>
    <dbReference type="NCBI Taxonomy" id="69181"/>
    <lineage>
        <taxon>Eukaryota</taxon>
        <taxon>Viridiplantae</taxon>
        <taxon>Streptophyta</taxon>
        <taxon>Embryophyta</taxon>
        <taxon>Tracheophyta</taxon>
        <taxon>Spermatophyta</taxon>
        <taxon>Magnoliopsida</taxon>
        <taxon>eudicotyledons</taxon>
        <taxon>Gunneridae</taxon>
        <taxon>Pentapetalae</taxon>
        <taxon>rosids</taxon>
        <taxon>malvids</taxon>
        <taxon>Brassicales</taxon>
        <taxon>Brassicaceae</taxon>
        <taxon>Brassiceae</taxon>
        <taxon>Brassica</taxon>
    </lineage>
</organism>
<comment type="caution">
    <text evidence="2">The sequence shown here is derived from an EMBL/GenBank/DDBJ whole genome shotgun (WGS) entry which is preliminary data.</text>
</comment>
<keyword evidence="1" id="KW-0732">Signal</keyword>
<gene>
    <name evidence="2" type="ORF">DY000_02049661</name>
</gene>
<dbReference type="PANTHER" id="PTHR31052">
    <property type="entry name" value="COBRA-LIKE PROTEIN 7"/>
    <property type="match status" value="1"/>
</dbReference>
<evidence type="ECO:0000313" key="2">
    <source>
        <dbReference type="EMBL" id="KAF3605960.1"/>
    </source>
</evidence>